<protein>
    <submittedName>
        <fullName evidence="2">Uncharacterized protein</fullName>
    </submittedName>
</protein>
<reference evidence="2" key="1">
    <citation type="submission" date="2023-05" db="EMBL/GenBank/DDBJ databases">
        <title>Cataloging the Phylogenetic Diversity of Human Bladder Bacteria.</title>
        <authorList>
            <person name="Du J."/>
        </authorList>
    </citation>
    <scope>NUCLEOTIDE SEQUENCE</scope>
    <source>
        <strain evidence="2">UMB1231</strain>
    </source>
</reference>
<dbReference type="EMBL" id="JASOOE010000018">
    <property type="protein sequence ID" value="MDK7187948.1"/>
    <property type="molecule type" value="Genomic_DNA"/>
</dbReference>
<gene>
    <name evidence="2" type="ORF">QP433_08130</name>
</gene>
<evidence type="ECO:0000313" key="2">
    <source>
        <dbReference type="EMBL" id="MDK7187948.1"/>
    </source>
</evidence>
<proteinExistence type="predicted"/>
<evidence type="ECO:0000313" key="3">
    <source>
        <dbReference type="Proteomes" id="UP001229251"/>
    </source>
</evidence>
<organism evidence="2 3">
    <name type="scientific">Facklamia hominis</name>
    <dbReference type="NCBI Taxonomy" id="178214"/>
    <lineage>
        <taxon>Bacteria</taxon>
        <taxon>Bacillati</taxon>
        <taxon>Bacillota</taxon>
        <taxon>Bacilli</taxon>
        <taxon>Lactobacillales</taxon>
        <taxon>Aerococcaceae</taxon>
        <taxon>Facklamia</taxon>
    </lineage>
</organism>
<dbReference type="Proteomes" id="UP001229251">
    <property type="component" value="Unassembled WGS sequence"/>
</dbReference>
<comment type="caution">
    <text evidence="2">The sequence shown here is derived from an EMBL/GenBank/DDBJ whole genome shotgun (WGS) entry which is preliminary data.</text>
</comment>
<keyword evidence="1" id="KW-0175">Coiled coil</keyword>
<sequence>MTKLEDLKVNIEEIKNEYIQKLEEIKAKIEELEDETDNRWKPKMGEDYWWVDAYGDVCGDRWSNFDFEKDIFNHTDVFPTEEEAYLDKERKQIRRELMKYSRTFVPGTINWAFNYDYQDKKIRYWNSIYSCDLFVIYFESQEMAEKAVEEVGEDRIKKYIFGVED</sequence>
<accession>A0AAJ1Q786</accession>
<name>A0AAJ1Q786_9LACT</name>
<feature type="coiled-coil region" evidence="1">
    <location>
        <begin position="4"/>
        <end position="39"/>
    </location>
</feature>
<dbReference type="RefSeq" id="WP_285066371.1">
    <property type="nucleotide sequence ID" value="NZ_JASOOE010000018.1"/>
</dbReference>
<evidence type="ECO:0000256" key="1">
    <source>
        <dbReference type="SAM" id="Coils"/>
    </source>
</evidence>
<dbReference type="AlphaFoldDB" id="A0AAJ1Q786"/>